<name>A0AA38CW90_TAXCH</name>
<evidence type="ECO:0008006" key="6">
    <source>
        <dbReference type="Google" id="ProtNLM"/>
    </source>
</evidence>
<proteinExistence type="inferred from homology"/>
<evidence type="ECO:0000256" key="2">
    <source>
        <dbReference type="ARBA" id="ARBA00022801"/>
    </source>
</evidence>
<dbReference type="Pfam" id="PF00657">
    <property type="entry name" value="Lipase_GDSL"/>
    <property type="match status" value="1"/>
</dbReference>
<dbReference type="PANTHER" id="PTHR46020:SF4">
    <property type="entry name" value="OS04G0650200 PROTEIN"/>
    <property type="match status" value="1"/>
</dbReference>
<evidence type="ECO:0000313" key="4">
    <source>
        <dbReference type="EMBL" id="KAH9304154.1"/>
    </source>
</evidence>
<dbReference type="GO" id="GO:0006629">
    <property type="term" value="P:lipid metabolic process"/>
    <property type="evidence" value="ECO:0007669"/>
    <property type="project" value="UniProtKB-KW"/>
</dbReference>
<dbReference type="PANTHER" id="PTHR46020">
    <property type="entry name" value="OSJNBB0059K02.9 PROTEIN"/>
    <property type="match status" value="1"/>
</dbReference>
<dbReference type="GO" id="GO:0016788">
    <property type="term" value="F:hydrolase activity, acting on ester bonds"/>
    <property type="evidence" value="ECO:0007669"/>
    <property type="project" value="InterPro"/>
</dbReference>
<comment type="similarity">
    <text evidence="1">Belongs to the 'GDSL' lipolytic enzyme family.</text>
</comment>
<dbReference type="EMBL" id="JAHRHJ020000008">
    <property type="protein sequence ID" value="KAH9304154.1"/>
    <property type="molecule type" value="Genomic_DNA"/>
</dbReference>
<dbReference type="InterPro" id="IPR036514">
    <property type="entry name" value="SGNH_hydro_sf"/>
</dbReference>
<protein>
    <recommendedName>
        <fullName evidence="6">GDSL esterase/lipase</fullName>
    </recommendedName>
</protein>
<evidence type="ECO:0000313" key="5">
    <source>
        <dbReference type="Proteomes" id="UP000824469"/>
    </source>
</evidence>
<accession>A0AA38CW90</accession>
<dbReference type="OMA" id="NAFMSAI"/>
<gene>
    <name evidence="4" type="ORF">KI387_008558</name>
</gene>
<dbReference type="Proteomes" id="UP000824469">
    <property type="component" value="Unassembled WGS sequence"/>
</dbReference>
<keyword evidence="2" id="KW-0378">Hydrolase</keyword>
<feature type="non-terminal residue" evidence="4">
    <location>
        <position position="94"/>
    </location>
</feature>
<sequence>MVVKQFAKDLKRLYGMGLRQFVVTKMGPLGCFPLYTTKTGYKSCNDTANAVAIYHNTLLWVALKGIRKNLSDARFVVLDQYFDALSILQHPHQY</sequence>
<comment type="caution">
    <text evidence="4">The sequence shown here is derived from an EMBL/GenBank/DDBJ whole genome shotgun (WGS) entry which is preliminary data.</text>
</comment>
<reference evidence="4 5" key="1">
    <citation type="journal article" date="2021" name="Nat. Plants">
        <title>The Taxus genome provides insights into paclitaxel biosynthesis.</title>
        <authorList>
            <person name="Xiong X."/>
            <person name="Gou J."/>
            <person name="Liao Q."/>
            <person name="Li Y."/>
            <person name="Zhou Q."/>
            <person name="Bi G."/>
            <person name="Li C."/>
            <person name="Du R."/>
            <person name="Wang X."/>
            <person name="Sun T."/>
            <person name="Guo L."/>
            <person name="Liang H."/>
            <person name="Lu P."/>
            <person name="Wu Y."/>
            <person name="Zhang Z."/>
            <person name="Ro D.K."/>
            <person name="Shang Y."/>
            <person name="Huang S."/>
            <person name="Yan J."/>
        </authorList>
    </citation>
    <scope>NUCLEOTIDE SEQUENCE [LARGE SCALE GENOMIC DNA]</scope>
    <source>
        <strain evidence="4">Ta-2019</strain>
    </source>
</reference>
<organism evidence="4 5">
    <name type="scientific">Taxus chinensis</name>
    <name type="common">Chinese yew</name>
    <name type="synonym">Taxus wallichiana var. chinensis</name>
    <dbReference type="NCBI Taxonomy" id="29808"/>
    <lineage>
        <taxon>Eukaryota</taxon>
        <taxon>Viridiplantae</taxon>
        <taxon>Streptophyta</taxon>
        <taxon>Embryophyta</taxon>
        <taxon>Tracheophyta</taxon>
        <taxon>Spermatophyta</taxon>
        <taxon>Pinopsida</taxon>
        <taxon>Pinidae</taxon>
        <taxon>Conifers II</taxon>
        <taxon>Cupressales</taxon>
        <taxon>Taxaceae</taxon>
        <taxon>Taxus</taxon>
    </lineage>
</organism>
<keyword evidence="5" id="KW-1185">Reference proteome</keyword>
<evidence type="ECO:0000256" key="1">
    <source>
        <dbReference type="ARBA" id="ARBA00008668"/>
    </source>
</evidence>
<dbReference type="AlphaFoldDB" id="A0AA38CW90"/>
<dbReference type="Gene3D" id="3.40.50.1110">
    <property type="entry name" value="SGNH hydrolase"/>
    <property type="match status" value="1"/>
</dbReference>
<keyword evidence="3" id="KW-0443">Lipid metabolism</keyword>
<dbReference type="InterPro" id="IPR001087">
    <property type="entry name" value="GDSL"/>
</dbReference>
<evidence type="ECO:0000256" key="3">
    <source>
        <dbReference type="ARBA" id="ARBA00023098"/>
    </source>
</evidence>